<evidence type="ECO:0000256" key="6">
    <source>
        <dbReference type="SAM" id="MobiDB-lite"/>
    </source>
</evidence>
<evidence type="ECO:0000259" key="8">
    <source>
        <dbReference type="SMART" id="SM00906"/>
    </source>
</evidence>
<dbReference type="GO" id="GO:0005634">
    <property type="term" value="C:nucleus"/>
    <property type="evidence" value="ECO:0007669"/>
    <property type="project" value="UniProtKB-SubCell"/>
</dbReference>
<keyword evidence="2" id="KW-0805">Transcription regulation</keyword>
<proteinExistence type="predicted"/>
<evidence type="ECO:0000256" key="7">
    <source>
        <dbReference type="SAM" id="SignalP"/>
    </source>
</evidence>
<reference evidence="9 10" key="1">
    <citation type="submission" date="2015-05" db="EMBL/GenBank/DDBJ databases">
        <authorList>
            <person name="Wang D.B."/>
            <person name="Wang M."/>
        </authorList>
    </citation>
    <scope>NUCLEOTIDE SEQUENCE [LARGE SCALE GENOMIC DNA]</scope>
    <source>
        <strain evidence="9">VL1</strain>
    </source>
</reference>
<dbReference type="Pfam" id="PF04082">
    <property type="entry name" value="Fungal_trans"/>
    <property type="match status" value="1"/>
</dbReference>
<accession>A0A0G4L0D2</accession>
<dbReference type="EMBL" id="CVQH01006224">
    <property type="protein sequence ID" value="CRK15135.1"/>
    <property type="molecule type" value="Genomic_DNA"/>
</dbReference>
<dbReference type="GO" id="GO:0008270">
    <property type="term" value="F:zinc ion binding"/>
    <property type="evidence" value="ECO:0007669"/>
    <property type="project" value="InterPro"/>
</dbReference>
<organism evidence="9 10">
    <name type="scientific">Verticillium longisporum</name>
    <name type="common">Verticillium dahliae var. longisporum</name>
    <dbReference type="NCBI Taxonomy" id="100787"/>
    <lineage>
        <taxon>Eukaryota</taxon>
        <taxon>Fungi</taxon>
        <taxon>Dikarya</taxon>
        <taxon>Ascomycota</taxon>
        <taxon>Pezizomycotina</taxon>
        <taxon>Sordariomycetes</taxon>
        <taxon>Hypocreomycetidae</taxon>
        <taxon>Glomerellales</taxon>
        <taxon>Plectosphaerellaceae</taxon>
        <taxon>Verticillium</taxon>
    </lineage>
</organism>
<evidence type="ECO:0000256" key="2">
    <source>
        <dbReference type="ARBA" id="ARBA00023015"/>
    </source>
</evidence>
<gene>
    <name evidence="9" type="ORF">BN1708_011355</name>
</gene>
<keyword evidence="10" id="KW-1185">Reference proteome</keyword>
<feature type="chain" id="PRO_5002565676" description="Xylanolytic transcriptional activator regulatory domain-containing protein" evidence="7">
    <location>
        <begin position="23"/>
        <end position="759"/>
    </location>
</feature>
<dbReference type="InterPro" id="IPR050987">
    <property type="entry name" value="AtrR-like"/>
</dbReference>
<feature type="compositionally biased region" description="Polar residues" evidence="6">
    <location>
        <begin position="166"/>
        <end position="194"/>
    </location>
</feature>
<dbReference type="Gene3D" id="4.10.240.10">
    <property type="entry name" value="Zn(2)-C6 fungal-type DNA-binding domain"/>
    <property type="match status" value="1"/>
</dbReference>
<evidence type="ECO:0000313" key="9">
    <source>
        <dbReference type="EMBL" id="CRK15135.1"/>
    </source>
</evidence>
<name>A0A0G4L0D2_VERLO</name>
<dbReference type="Proteomes" id="UP000044602">
    <property type="component" value="Unassembled WGS sequence"/>
</dbReference>
<feature type="signal peptide" evidence="7">
    <location>
        <begin position="1"/>
        <end position="22"/>
    </location>
</feature>
<sequence length="759" mass="84522">MSRQLLLSRLHRPWLLLALAWAQRSRRDTFYSSAAKYLKPTAVSTWHRDIPFHLSFYLSARESFLHLQHDPKEEGLRFLSPKEGTDLSNLQQIQCDGVLPQCNFCFHNGATCTFNRILGARKRTPKPSGNSDTDLARRIERIELALDAAQKNLAARILESKECDGSETTSPSASSYHPNGQTGDSGTASNNGATPNGHKHTGEGLSPATTTRKARSAGRPKSSNFGTLHFAGFHVGEISSCNGIPFFSPNGQNWIRSRTGQDPTFEKLLATGPPWHSAKENHAPLRPGDHACTTTWELPDKALVESCVHAYCSSSFGHAFPIVEPEEFQLTLDLAYEDEGSPLTVEATSAKACLFAFMAFVHQSRMEHVGEIGIDGQLYMSKAWQLIPQIMHQVDVPSFQTLFMLCMSSMFMGDFQRGSVVHALACRILFMLGGHAQPSQRSTTNNAVYRAERDQWLESHLRQMFWMAYTIDKEVSVRTGLPPSIEDDYCDLTLPQAHRDPQLMVREGAGSLSDTNSTPRTWLGTFATTLPGDLTLTIIKSKTYRVLYSTAALQKSDAELLRDIRELDEELERWRCSVPLPFRPALAFSEDTACSIDKDMDRHIIMKKSIIHFEYHYLSAAIHRASGRCSVWAGGEGVSSSVAITVQASRSTLIYLRAAADGIAETAFWLVVFYPMSATLTLFCNILLDPCNAQAEDDLDLLCTIPSLIMSIKKSPLTAKEQAYFQEVNEFFAELTRLARCAIDRISPMRDAEAAMQLD</sequence>
<protein>
    <recommendedName>
        <fullName evidence="8">Xylanolytic transcriptional activator regulatory domain-containing protein</fullName>
    </recommendedName>
</protein>
<feature type="domain" description="Xylanolytic transcriptional activator regulatory" evidence="8">
    <location>
        <begin position="418"/>
        <end position="501"/>
    </location>
</feature>
<evidence type="ECO:0000256" key="3">
    <source>
        <dbReference type="ARBA" id="ARBA00023125"/>
    </source>
</evidence>
<comment type="subcellular location">
    <subcellularLocation>
        <location evidence="1">Nucleus</location>
    </subcellularLocation>
</comment>
<dbReference type="CDD" id="cd12148">
    <property type="entry name" value="fungal_TF_MHR"/>
    <property type="match status" value="1"/>
</dbReference>
<evidence type="ECO:0000256" key="4">
    <source>
        <dbReference type="ARBA" id="ARBA00023163"/>
    </source>
</evidence>
<dbReference type="SMART" id="SM00906">
    <property type="entry name" value="Fungal_trans"/>
    <property type="match status" value="1"/>
</dbReference>
<dbReference type="GO" id="GO:0006351">
    <property type="term" value="P:DNA-templated transcription"/>
    <property type="evidence" value="ECO:0007669"/>
    <property type="project" value="InterPro"/>
</dbReference>
<feature type="region of interest" description="Disordered" evidence="6">
    <location>
        <begin position="162"/>
        <end position="223"/>
    </location>
</feature>
<keyword evidence="5" id="KW-0539">Nucleus</keyword>
<keyword evidence="7" id="KW-0732">Signal</keyword>
<dbReference type="PANTHER" id="PTHR46910:SF37">
    <property type="entry name" value="ZN(II)2CYS6 TRANSCRIPTION FACTOR (EUROFUNG)"/>
    <property type="match status" value="1"/>
</dbReference>
<dbReference type="STRING" id="100787.A0A0G4L0D2"/>
<dbReference type="InterPro" id="IPR007219">
    <property type="entry name" value="XnlR_reg_dom"/>
</dbReference>
<dbReference type="GO" id="GO:0000981">
    <property type="term" value="F:DNA-binding transcription factor activity, RNA polymerase II-specific"/>
    <property type="evidence" value="ECO:0007669"/>
    <property type="project" value="InterPro"/>
</dbReference>
<evidence type="ECO:0000256" key="5">
    <source>
        <dbReference type="ARBA" id="ARBA00023242"/>
    </source>
</evidence>
<dbReference type="InterPro" id="IPR036864">
    <property type="entry name" value="Zn2-C6_fun-type_DNA-bd_sf"/>
</dbReference>
<dbReference type="PANTHER" id="PTHR46910">
    <property type="entry name" value="TRANSCRIPTION FACTOR PDR1"/>
    <property type="match status" value="1"/>
</dbReference>
<dbReference type="AlphaFoldDB" id="A0A0G4L0D2"/>
<keyword evidence="4" id="KW-0804">Transcription</keyword>
<keyword evidence="3" id="KW-0238">DNA-binding</keyword>
<evidence type="ECO:0000313" key="10">
    <source>
        <dbReference type="Proteomes" id="UP000044602"/>
    </source>
</evidence>
<evidence type="ECO:0000256" key="1">
    <source>
        <dbReference type="ARBA" id="ARBA00004123"/>
    </source>
</evidence>
<dbReference type="GO" id="GO:0003677">
    <property type="term" value="F:DNA binding"/>
    <property type="evidence" value="ECO:0007669"/>
    <property type="project" value="UniProtKB-KW"/>
</dbReference>